<gene>
    <name evidence="3" type="primary">yjmC_1</name>
    <name evidence="3" type="ORF">PS928_02033</name>
</gene>
<reference evidence="3 4" key="1">
    <citation type="submission" date="2019-09" db="EMBL/GenBank/DDBJ databases">
        <authorList>
            <person name="Chandra G."/>
            <person name="Truman W A."/>
        </authorList>
    </citation>
    <scope>NUCLEOTIDE SEQUENCE [LARGE SCALE GENOMIC DNA]</scope>
    <source>
        <strain evidence="3">PS928</strain>
    </source>
</reference>
<dbReference type="SUPFAM" id="SSF89733">
    <property type="entry name" value="L-sulfolactate dehydrogenase-like"/>
    <property type="match status" value="1"/>
</dbReference>
<keyword evidence="2 3" id="KW-0560">Oxidoreductase</keyword>
<dbReference type="OrthoDB" id="9769447at2"/>
<dbReference type="AlphaFoldDB" id="A0A5E7TAE9"/>
<dbReference type="Gene3D" id="3.30.1370.60">
    <property type="entry name" value="Hypothetical oxidoreductase yiak, domain 2"/>
    <property type="match status" value="1"/>
</dbReference>
<name>A0A5E7TAE9_PSEFL</name>
<dbReference type="RefSeq" id="WP_128870370.1">
    <property type="nucleotide sequence ID" value="NZ_CABVJF010000006.1"/>
</dbReference>
<organism evidence="3 4">
    <name type="scientific">Pseudomonas fluorescens</name>
    <dbReference type="NCBI Taxonomy" id="294"/>
    <lineage>
        <taxon>Bacteria</taxon>
        <taxon>Pseudomonadati</taxon>
        <taxon>Pseudomonadota</taxon>
        <taxon>Gammaproteobacteria</taxon>
        <taxon>Pseudomonadales</taxon>
        <taxon>Pseudomonadaceae</taxon>
        <taxon>Pseudomonas</taxon>
    </lineage>
</organism>
<proteinExistence type="inferred from homology"/>
<dbReference type="InterPro" id="IPR036111">
    <property type="entry name" value="Mal/L-sulfo/L-lacto_DH-like_sf"/>
</dbReference>
<dbReference type="InterPro" id="IPR003767">
    <property type="entry name" value="Malate/L-lactate_DH-like"/>
</dbReference>
<dbReference type="EC" id="1.1.1.-" evidence="3"/>
<evidence type="ECO:0000256" key="1">
    <source>
        <dbReference type="ARBA" id="ARBA00006056"/>
    </source>
</evidence>
<evidence type="ECO:0000313" key="4">
    <source>
        <dbReference type="Proteomes" id="UP000381378"/>
    </source>
</evidence>
<dbReference type="Pfam" id="PF02615">
    <property type="entry name" value="Ldh_2"/>
    <property type="match status" value="1"/>
</dbReference>
<evidence type="ECO:0000256" key="2">
    <source>
        <dbReference type="ARBA" id="ARBA00023002"/>
    </source>
</evidence>
<accession>A0A5E7TAE9</accession>
<dbReference type="PANTHER" id="PTHR11091">
    <property type="entry name" value="OXIDOREDUCTASE-RELATED"/>
    <property type="match status" value="1"/>
</dbReference>
<comment type="similarity">
    <text evidence="1">Belongs to the LDH2/MDH2 oxidoreductase family.</text>
</comment>
<dbReference type="EMBL" id="CABVJF010000006">
    <property type="protein sequence ID" value="VVP95128.1"/>
    <property type="molecule type" value="Genomic_DNA"/>
</dbReference>
<protein>
    <submittedName>
        <fullName evidence="3">Putative oxidoreductase YjmC</fullName>
        <ecNumber evidence="3">1.1.1.-</ecNumber>
    </submittedName>
</protein>
<evidence type="ECO:0000313" key="3">
    <source>
        <dbReference type="EMBL" id="VVP95128.1"/>
    </source>
</evidence>
<dbReference type="GO" id="GO:0016491">
    <property type="term" value="F:oxidoreductase activity"/>
    <property type="evidence" value="ECO:0007669"/>
    <property type="project" value="UniProtKB-KW"/>
</dbReference>
<dbReference type="Gene3D" id="1.10.1530.10">
    <property type="match status" value="1"/>
</dbReference>
<sequence length="336" mass="35636">MDKKYIVNVEWARKASTLALTDHGVPSSEAQAIVEILLETSLLGVKTHGLRLLATYLDEINRGVSKTFPEFSIINDTGPVVFMDADGALGVSAGLRATRLAVERAHVFGIAAVGVRNSNHFGAAGAYCRKIAKAGFIGISTTSAAARVACFGGREPLFGTNPISVAFGDDFCLDMATSQVCYSEIKERTRTGTALEPGWAVDEVGRSISDASAMHALCPLGGYKGQGLAMSVTLLTSILMGGPLDWEMEHMNVSTDGKSRGVCHFFLAINPDVFGGVQAASVACESLVMAVRTSAPSDPYHPVIIPGDAQRAHKARQLLSGLELDSMTYAILKERV</sequence>
<dbReference type="Proteomes" id="UP000381378">
    <property type="component" value="Unassembled WGS sequence"/>
</dbReference>
<dbReference type="PANTHER" id="PTHR11091:SF0">
    <property type="entry name" value="MALATE DEHYDROGENASE"/>
    <property type="match status" value="1"/>
</dbReference>
<dbReference type="InterPro" id="IPR043144">
    <property type="entry name" value="Mal/L-sulf/L-lact_DH-like_ah"/>
</dbReference>
<dbReference type="InterPro" id="IPR043143">
    <property type="entry name" value="Mal/L-sulf/L-lact_DH-like_NADP"/>
</dbReference>